<dbReference type="Gene3D" id="3.30.70.120">
    <property type="match status" value="1"/>
</dbReference>
<dbReference type="Proteomes" id="UP000077763">
    <property type="component" value="Unassembled WGS sequence"/>
</dbReference>
<evidence type="ECO:0000256" key="1">
    <source>
        <dbReference type="ARBA" id="ARBA00010169"/>
    </source>
</evidence>
<evidence type="ECO:0000313" key="2">
    <source>
        <dbReference type="EMBL" id="OAI00300.1"/>
    </source>
</evidence>
<protein>
    <submittedName>
        <fullName evidence="2">Dihydroorotate dehydrogenase</fullName>
    </submittedName>
</protein>
<accession>A0A177M5G3</accession>
<dbReference type="PANTHER" id="PTHR23419">
    <property type="entry name" value="DIVALENT CATION TOLERANCE CUTA-RELATED"/>
    <property type="match status" value="1"/>
</dbReference>
<reference evidence="2 3" key="1">
    <citation type="submission" date="2016-03" db="EMBL/GenBank/DDBJ databases">
        <authorList>
            <person name="Ploux O."/>
        </authorList>
    </citation>
    <scope>NUCLEOTIDE SEQUENCE [LARGE SCALE GENOMIC DNA]</scope>
    <source>
        <strain evidence="2 3">R-45371</strain>
    </source>
</reference>
<dbReference type="InterPro" id="IPR011322">
    <property type="entry name" value="N-reg_PII-like_a/b"/>
</dbReference>
<name>A0A177M5G3_METMH</name>
<comment type="caution">
    <text evidence="2">The sequence shown here is derived from an EMBL/GenBank/DDBJ whole genome shotgun (WGS) entry which is preliminary data.</text>
</comment>
<dbReference type="EMBL" id="LUUH01000077">
    <property type="protein sequence ID" value="OAI00300.1"/>
    <property type="molecule type" value="Genomic_DNA"/>
</dbReference>
<comment type="similarity">
    <text evidence="1">Belongs to the CutA family.</text>
</comment>
<dbReference type="Pfam" id="PF03091">
    <property type="entry name" value="CutA1"/>
    <property type="match status" value="1"/>
</dbReference>
<dbReference type="GO" id="GO:0010038">
    <property type="term" value="P:response to metal ion"/>
    <property type="evidence" value="ECO:0007669"/>
    <property type="project" value="InterPro"/>
</dbReference>
<organism evidence="2 3">
    <name type="scientific">Methylomonas methanica</name>
    <dbReference type="NCBI Taxonomy" id="421"/>
    <lineage>
        <taxon>Bacteria</taxon>
        <taxon>Pseudomonadati</taxon>
        <taxon>Pseudomonadota</taxon>
        <taxon>Gammaproteobacteria</taxon>
        <taxon>Methylococcales</taxon>
        <taxon>Methylococcaceae</taxon>
        <taxon>Methylomonas</taxon>
    </lineage>
</organism>
<evidence type="ECO:0000313" key="3">
    <source>
        <dbReference type="Proteomes" id="UP000077763"/>
    </source>
</evidence>
<gene>
    <name evidence="2" type="ORF">A1353_00975</name>
</gene>
<sequence>MYQLILCTCPDIEVADKLAGTLITQKLAACVNILPGVRSVYEWQGEIETAQEHLLLIKSHQDRYAAIEATLKSLHPYQLPEIIAVAIESGSLEYLKWIDSCLGID</sequence>
<dbReference type="RefSeq" id="WP_064037819.1">
    <property type="nucleotide sequence ID" value="NZ_LUUH01000077.1"/>
</dbReference>
<proteinExistence type="inferred from homology"/>
<dbReference type="InterPro" id="IPR004323">
    <property type="entry name" value="Ion_tolerance_CutA"/>
</dbReference>
<dbReference type="PANTHER" id="PTHR23419:SF8">
    <property type="entry name" value="FI09726P"/>
    <property type="match status" value="1"/>
</dbReference>
<dbReference type="AlphaFoldDB" id="A0A177M5G3"/>
<dbReference type="GO" id="GO:0005507">
    <property type="term" value="F:copper ion binding"/>
    <property type="evidence" value="ECO:0007669"/>
    <property type="project" value="TreeGrafter"/>
</dbReference>
<dbReference type="SUPFAM" id="SSF54913">
    <property type="entry name" value="GlnB-like"/>
    <property type="match status" value="1"/>
</dbReference>
<dbReference type="InterPro" id="IPR015867">
    <property type="entry name" value="N-reg_PII/ATP_PRibTrfase_C"/>
</dbReference>